<feature type="domain" description="SSD" evidence="8">
    <location>
        <begin position="1"/>
        <end position="89"/>
    </location>
</feature>
<reference evidence="10" key="1">
    <citation type="submission" date="2022-11" db="UniProtKB">
        <authorList>
            <consortium name="WormBaseParasite"/>
        </authorList>
    </citation>
    <scope>IDENTIFICATION</scope>
</reference>
<evidence type="ECO:0000256" key="6">
    <source>
        <dbReference type="ARBA" id="ARBA00023180"/>
    </source>
</evidence>
<evidence type="ECO:0000256" key="4">
    <source>
        <dbReference type="ARBA" id="ARBA00022989"/>
    </source>
</evidence>
<feature type="transmembrane region" description="Helical" evidence="7">
    <location>
        <begin position="376"/>
        <end position="393"/>
    </location>
</feature>
<dbReference type="OMA" id="SATDIMC"/>
<dbReference type="GO" id="GO:0018996">
    <property type="term" value="P:molting cycle, collagen and cuticulin-based cuticle"/>
    <property type="evidence" value="ECO:0007669"/>
    <property type="project" value="TreeGrafter"/>
</dbReference>
<evidence type="ECO:0000256" key="7">
    <source>
        <dbReference type="SAM" id="Phobius"/>
    </source>
</evidence>
<keyword evidence="5 7" id="KW-0472">Membrane</keyword>
<name>A0A915K2H5_ROMCU</name>
<dbReference type="SUPFAM" id="SSF82866">
    <property type="entry name" value="Multidrug efflux transporter AcrB transmembrane domain"/>
    <property type="match status" value="2"/>
</dbReference>
<comment type="subcellular location">
    <subcellularLocation>
        <location evidence="1">Membrane</location>
        <topology evidence="1">Multi-pass membrane protein</topology>
    </subcellularLocation>
</comment>
<keyword evidence="6" id="KW-0325">Glycoprotein</keyword>
<dbReference type="Gene3D" id="1.20.1640.10">
    <property type="entry name" value="Multidrug efflux transporter AcrB transmembrane domain"/>
    <property type="match status" value="1"/>
</dbReference>
<feature type="transmembrane region" description="Helical" evidence="7">
    <location>
        <begin position="400"/>
        <end position="421"/>
    </location>
</feature>
<dbReference type="InterPro" id="IPR000731">
    <property type="entry name" value="SSD"/>
</dbReference>
<sequence length="498" mass="57118">MCVGIDNDFLLMAAWRQTDPSKESRIRLGESLMEAGPSLTITSATDIMCFLIGCISGTPAVSSFCLFTATSLSFRYIYQMTFYAAIMIFEGRCDEKHLNHKNHSTVFIEKKFSNYLPCKSVLELVNRRRHSPTTVPRSEYFMHKFFRIYWARFLMLKAVRVGGACLLAAYVAFSLCKASLFIVNITPERIITDDSPMVKIFQNAEKFYWPYNAVGHIFVLSPPDFRNATNRRRMSAFISRIEKTEYFTTSPQVGTTVWFRDYLNYLNFLISADSDDDYWPEFYQHLESFLLTGDNSKFISDIYFTSDHSTEGEPNIEKFQFRSFFQNVTTWNDHVELMLHWRRACAKFPEFNALVADHSSLNPYLDQRLSLSPTTLQTMGVALLSMTVVTGLFMPDVIGIFYITLSFISVDIGVIGFLQVWNCDLDPATLTGIVMTIGFSVYYTARVCYNYQCADKNLDAEGKMRCTMGAVVSLDLSMKKRLSRERKTRQISSDSESP</sequence>
<dbReference type="Pfam" id="PF02460">
    <property type="entry name" value="Patched"/>
    <property type="match status" value="1"/>
</dbReference>
<evidence type="ECO:0000256" key="1">
    <source>
        <dbReference type="ARBA" id="ARBA00004141"/>
    </source>
</evidence>
<evidence type="ECO:0000313" key="9">
    <source>
        <dbReference type="Proteomes" id="UP000887565"/>
    </source>
</evidence>
<dbReference type="WBParaSite" id="nRc.2.0.1.t33003-RA">
    <property type="protein sequence ID" value="nRc.2.0.1.t33003-RA"/>
    <property type="gene ID" value="nRc.2.0.1.g33003"/>
</dbReference>
<comment type="similarity">
    <text evidence="2">Belongs to the patched family.</text>
</comment>
<organism evidence="9 10">
    <name type="scientific">Romanomermis culicivorax</name>
    <name type="common">Nematode worm</name>
    <dbReference type="NCBI Taxonomy" id="13658"/>
    <lineage>
        <taxon>Eukaryota</taxon>
        <taxon>Metazoa</taxon>
        <taxon>Ecdysozoa</taxon>
        <taxon>Nematoda</taxon>
        <taxon>Enoplea</taxon>
        <taxon>Dorylaimia</taxon>
        <taxon>Mermithida</taxon>
        <taxon>Mermithoidea</taxon>
        <taxon>Mermithidae</taxon>
        <taxon>Romanomermis</taxon>
    </lineage>
</organism>
<keyword evidence="3 7" id="KW-0812">Transmembrane</keyword>
<keyword evidence="4 7" id="KW-1133">Transmembrane helix</keyword>
<dbReference type="PANTHER" id="PTHR10796:SF185">
    <property type="entry name" value="SSD DOMAIN-CONTAINING PROTEIN"/>
    <property type="match status" value="1"/>
</dbReference>
<proteinExistence type="inferred from homology"/>
<feature type="transmembrane region" description="Helical" evidence="7">
    <location>
        <begin position="149"/>
        <end position="173"/>
    </location>
</feature>
<accession>A0A915K2H5</accession>
<evidence type="ECO:0000256" key="5">
    <source>
        <dbReference type="ARBA" id="ARBA00023136"/>
    </source>
</evidence>
<evidence type="ECO:0000313" key="10">
    <source>
        <dbReference type="WBParaSite" id="nRc.2.0.1.t33003-RA"/>
    </source>
</evidence>
<dbReference type="InterPro" id="IPR051697">
    <property type="entry name" value="Patched_domain-protein"/>
</dbReference>
<dbReference type="GO" id="GO:0005886">
    <property type="term" value="C:plasma membrane"/>
    <property type="evidence" value="ECO:0007669"/>
    <property type="project" value="TreeGrafter"/>
</dbReference>
<dbReference type="Proteomes" id="UP000887565">
    <property type="component" value="Unplaced"/>
</dbReference>
<dbReference type="InterPro" id="IPR003392">
    <property type="entry name" value="PTHD_SSD"/>
</dbReference>
<dbReference type="AlphaFoldDB" id="A0A915K2H5"/>
<evidence type="ECO:0000256" key="2">
    <source>
        <dbReference type="ARBA" id="ARBA00005585"/>
    </source>
</evidence>
<dbReference type="GO" id="GO:0006897">
    <property type="term" value="P:endocytosis"/>
    <property type="evidence" value="ECO:0007669"/>
    <property type="project" value="TreeGrafter"/>
</dbReference>
<evidence type="ECO:0000259" key="8">
    <source>
        <dbReference type="PROSITE" id="PS50156"/>
    </source>
</evidence>
<feature type="transmembrane region" description="Helical" evidence="7">
    <location>
        <begin position="47"/>
        <end position="70"/>
    </location>
</feature>
<protein>
    <submittedName>
        <fullName evidence="10">SSD domain-containing protein</fullName>
    </submittedName>
</protein>
<dbReference type="GO" id="GO:0030659">
    <property type="term" value="C:cytoplasmic vesicle membrane"/>
    <property type="evidence" value="ECO:0007669"/>
    <property type="project" value="TreeGrafter"/>
</dbReference>
<keyword evidence="9" id="KW-1185">Reference proteome</keyword>
<feature type="transmembrane region" description="Helical" evidence="7">
    <location>
        <begin position="427"/>
        <end position="445"/>
    </location>
</feature>
<dbReference type="PANTHER" id="PTHR10796">
    <property type="entry name" value="PATCHED-RELATED"/>
    <property type="match status" value="1"/>
</dbReference>
<dbReference type="PROSITE" id="PS50156">
    <property type="entry name" value="SSD"/>
    <property type="match status" value="1"/>
</dbReference>
<evidence type="ECO:0000256" key="3">
    <source>
        <dbReference type="ARBA" id="ARBA00022692"/>
    </source>
</evidence>